<sequence length="119" mass="13444">MSKCQATVITCIDFRFVSAVRDFLVEEGLKDQYDLISFPGATLNFEKLREALDVSIKLHSPNLVYLIDHEDCGGYGADNRFERHVFNLNDAKKKILELYPTVEVILGFAKLDGSVETVD</sequence>
<comment type="caution">
    <text evidence="1">The sequence shown here is derived from an EMBL/GenBank/DDBJ whole genome shotgun (WGS) entry which is preliminary data.</text>
</comment>
<organism evidence="1 2">
    <name type="scientific">Candidatus Woykebacteria bacterium RBG_13_40_7b</name>
    <dbReference type="NCBI Taxonomy" id="1802594"/>
    <lineage>
        <taxon>Bacteria</taxon>
        <taxon>Candidatus Woykeibacteriota</taxon>
    </lineage>
</organism>
<dbReference type="InterPro" id="IPR046871">
    <property type="entry name" value="Pro_CA_2"/>
</dbReference>
<name>A0A1G1WBJ2_9BACT</name>
<accession>A0A1G1WBJ2</accession>
<dbReference type="EMBL" id="MHCQ01000017">
    <property type="protein sequence ID" value="OGY24697.1"/>
    <property type="molecule type" value="Genomic_DNA"/>
</dbReference>
<proteinExistence type="predicted"/>
<dbReference type="GO" id="GO:0008270">
    <property type="term" value="F:zinc ion binding"/>
    <property type="evidence" value="ECO:0007669"/>
    <property type="project" value="InterPro"/>
</dbReference>
<dbReference type="SUPFAM" id="SSF53056">
    <property type="entry name" value="beta-carbonic anhydrase, cab"/>
    <property type="match status" value="1"/>
</dbReference>
<gene>
    <name evidence="1" type="ORF">A2Y57_00480</name>
</gene>
<protein>
    <recommendedName>
        <fullName evidence="3">Carbonic anhydrase</fullName>
    </recommendedName>
</protein>
<dbReference type="Pfam" id="PF20393">
    <property type="entry name" value="Pro_CA_2"/>
    <property type="match status" value="1"/>
</dbReference>
<dbReference type="Proteomes" id="UP000177103">
    <property type="component" value="Unassembled WGS sequence"/>
</dbReference>
<dbReference type="InterPro" id="IPR036874">
    <property type="entry name" value="Carbonic_anhydrase_sf"/>
</dbReference>
<evidence type="ECO:0000313" key="2">
    <source>
        <dbReference type="Proteomes" id="UP000177103"/>
    </source>
</evidence>
<evidence type="ECO:0008006" key="3">
    <source>
        <dbReference type="Google" id="ProtNLM"/>
    </source>
</evidence>
<dbReference type="GO" id="GO:0004089">
    <property type="term" value="F:carbonate dehydratase activity"/>
    <property type="evidence" value="ECO:0007669"/>
    <property type="project" value="InterPro"/>
</dbReference>
<reference evidence="1 2" key="1">
    <citation type="journal article" date="2016" name="Nat. Commun.">
        <title>Thousands of microbial genomes shed light on interconnected biogeochemical processes in an aquifer system.</title>
        <authorList>
            <person name="Anantharaman K."/>
            <person name="Brown C.T."/>
            <person name="Hug L.A."/>
            <person name="Sharon I."/>
            <person name="Castelle C.J."/>
            <person name="Probst A.J."/>
            <person name="Thomas B.C."/>
            <person name="Singh A."/>
            <person name="Wilkins M.J."/>
            <person name="Karaoz U."/>
            <person name="Brodie E.L."/>
            <person name="Williams K.H."/>
            <person name="Hubbard S.S."/>
            <person name="Banfield J.F."/>
        </authorList>
    </citation>
    <scope>NUCLEOTIDE SEQUENCE [LARGE SCALE GENOMIC DNA]</scope>
</reference>
<dbReference type="AlphaFoldDB" id="A0A1G1WBJ2"/>
<evidence type="ECO:0000313" key="1">
    <source>
        <dbReference type="EMBL" id="OGY24697.1"/>
    </source>
</evidence>